<accession>A0A5C8NTQ0</accession>
<protein>
    <submittedName>
        <fullName evidence="3">DUF4350 domain-containing protein</fullName>
    </submittedName>
</protein>
<evidence type="ECO:0000259" key="2">
    <source>
        <dbReference type="Pfam" id="PF14258"/>
    </source>
</evidence>
<gene>
    <name evidence="3" type="ORF">FHP05_08880</name>
</gene>
<dbReference type="RefSeq" id="WP_147667212.1">
    <property type="nucleotide sequence ID" value="NZ_VDUW01000005.1"/>
</dbReference>
<dbReference type="AlphaFoldDB" id="A0A5C8NTQ0"/>
<dbReference type="EMBL" id="VDUW01000005">
    <property type="protein sequence ID" value="TXL64427.1"/>
    <property type="molecule type" value="Genomic_DNA"/>
</dbReference>
<comment type="caution">
    <text evidence="3">The sequence shown here is derived from an EMBL/GenBank/DDBJ whole genome shotgun (WGS) entry which is preliminary data.</text>
</comment>
<evidence type="ECO:0000313" key="4">
    <source>
        <dbReference type="Proteomes" id="UP000321574"/>
    </source>
</evidence>
<dbReference type="OrthoDB" id="2935725at2"/>
<dbReference type="Pfam" id="PF14258">
    <property type="entry name" value="DUF4350"/>
    <property type="match status" value="1"/>
</dbReference>
<keyword evidence="4" id="KW-1185">Reference proteome</keyword>
<proteinExistence type="predicted"/>
<dbReference type="InterPro" id="IPR025646">
    <property type="entry name" value="DUF4350"/>
</dbReference>
<feature type="domain" description="DUF4350" evidence="2">
    <location>
        <begin position="40"/>
        <end position="204"/>
    </location>
</feature>
<name>A0A5C8NTQ0_9BACI</name>
<sequence>MKPLGNKRLWIGFVILLALFFIGSFFLQPSKPKEYPAYVSESPSPTGVKAFYTYLHREKDVKRWSRSPDKLVSEEDQLLVMVEPVSMLDEDEKKAYIEFMETGNTILLFSKNPEDLFELDTELVPVSNGEEILNQNKEEFNADFPTYRLLTEVSDKELLYDVDGVIALKRNFGAGELIVATTPNWLQNGMITKHDHIPLIIQLINEAAVDKILFDEYIHKADEELSIYESYPLWFLLVLLQGGIFTILGLWYRGKRFGPIYTVREDTVRFSDEGIRALAAWYVRGANYHDSLVIQADYVKTLLQDRWHIPYQKEWIDMEDVLKKKWKQEDKQAIQSFLVRLTDVLNKKNISKQEYLLWSKRLDQLRIEVEEY</sequence>
<feature type="transmembrane region" description="Helical" evidence="1">
    <location>
        <begin position="9"/>
        <end position="27"/>
    </location>
</feature>
<evidence type="ECO:0000256" key="1">
    <source>
        <dbReference type="SAM" id="Phobius"/>
    </source>
</evidence>
<feature type="transmembrane region" description="Helical" evidence="1">
    <location>
        <begin position="231"/>
        <end position="252"/>
    </location>
</feature>
<keyword evidence="1" id="KW-0812">Transmembrane</keyword>
<organism evidence="3 4">
    <name type="scientific">Cerasibacillus terrae</name>
    <dbReference type="NCBI Taxonomy" id="2498845"/>
    <lineage>
        <taxon>Bacteria</taxon>
        <taxon>Bacillati</taxon>
        <taxon>Bacillota</taxon>
        <taxon>Bacilli</taxon>
        <taxon>Bacillales</taxon>
        <taxon>Bacillaceae</taxon>
        <taxon>Cerasibacillus</taxon>
    </lineage>
</organism>
<dbReference type="Proteomes" id="UP000321574">
    <property type="component" value="Unassembled WGS sequence"/>
</dbReference>
<evidence type="ECO:0000313" key="3">
    <source>
        <dbReference type="EMBL" id="TXL64427.1"/>
    </source>
</evidence>
<keyword evidence="1" id="KW-0472">Membrane</keyword>
<reference evidence="3 4" key="1">
    <citation type="submission" date="2019-06" db="EMBL/GenBank/DDBJ databases">
        <title>Cerasibacillus sp. nov., isolated from maize field.</title>
        <authorList>
            <person name="Lin S.-Y."/>
            <person name="Tsai C.-F."/>
            <person name="Young C.-C."/>
        </authorList>
    </citation>
    <scope>NUCLEOTIDE SEQUENCE [LARGE SCALE GENOMIC DNA]</scope>
    <source>
        <strain evidence="3 4">CC-CFT480</strain>
    </source>
</reference>
<keyword evidence="1" id="KW-1133">Transmembrane helix</keyword>